<reference evidence="1" key="1">
    <citation type="submission" date="2020-08" db="EMBL/GenBank/DDBJ databases">
        <title>Multicomponent nature underlies the extraordinary mechanical properties of spider dragline silk.</title>
        <authorList>
            <person name="Kono N."/>
            <person name="Nakamura H."/>
            <person name="Mori M."/>
            <person name="Yoshida Y."/>
            <person name="Ohtoshi R."/>
            <person name="Malay A.D."/>
            <person name="Moran D.A.P."/>
            <person name="Tomita M."/>
            <person name="Numata K."/>
            <person name="Arakawa K."/>
        </authorList>
    </citation>
    <scope>NUCLEOTIDE SEQUENCE</scope>
</reference>
<evidence type="ECO:0000313" key="1">
    <source>
        <dbReference type="EMBL" id="GFY01700.1"/>
    </source>
</evidence>
<proteinExistence type="predicted"/>
<organism evidence="1 2">
    <name type="scientific">Trichonephila clavipes</name>
    <name type="common">Golden silk orbweaver</name>
    <name type="synonym">Nephila clavipes</name>
    <dbReference type="NCBI Taxonomy" id="2585209"/>
    <lineage>
        <taxon>Eukaryota</taxon>
        <taxon>Metazoa</taxon>
        <taxon>Ecdysozoa</taxon>
        <taxon>Arthropoda</taxon>
        <taxon>Chelicerata</taxon>
        <taxon>Arachnida</taxon>
        <taxon>Araneae</taxon>
        <taxon>Araneomorphae</taxon>
        <taxon>Entelegynae</taxon>
        <taxon>Araneoidea</taxon>
        <taxon>Nephilidae</taxon>
        <taxon>Trichonephila</taxon>
    </lineage>
</organism>
<keyword evidence="2" id="KW-1185">Reference proteome</keyword>
<sequence length="100" mass="11819">MTNRDILELDQSSKNIIDADFDDENEINYAAPVPTSSEMRNVMKSLRIYLDAHSFDEMNNNMDDTKQFVDNLMLIKCKEKYLILFQKLDGWFSKNLKILY</sequence>
<dbReference type="Proteomes" id="UP000887159">
    <property type="component" value="Unassembled WGS sequence"/>
</dbReference>
<name>A0A8X6VD34_TRICX</name>
<dbReference type="EMBL" id="BMAU01021229">
    <property type="protein sequence ID" value="GFY01700.1"/>
    <property type="molecule type" value="Genomic_DNA"/>
</dbReference>
<protein>
    <submittedName>
        <fullName evidence="1">Uncharacterized protein</fullName>
    </submittedName>
</protein>
<accession>A0A8X6VD34</accession>
<gene>
    <name evidence="1" type="ORF">TNCV_2608831</name>
</gene>
<dbReference type="AlphaFoldDB" id="A0A8X6VD34"/>
<comment type="caution">
    <text evidence="1">The sequence shown here is derived from an EMBL/GenBank/DDBJ whole genome shotgun (WGS) entry which is preliminary data.</text>
</comment>
<evidence type="ECO:0000313" key="2">
    <source>
        <dbReference type="Proteomes" id="UP000887159"/>
    </source>
</evidence>